<feature type="binding site" evidence="14">
    <location>
        <position position="477"/>
    </location>
    <ligand>
        <name>ATP</name>
        <dbReference type="ChEBI" id="CHEBI:30616"/>
    </ligand>
</feature>
<dbReference type="Pfam" id="PF01453">
    <property type="entry name" value="B_lectin"/>
    <property type="match status" value="1"/>
</dbReference>
<feature type="domain" description="Protein kinase" evidence="16">
    <location>
        <begin position="449"/>
        <end position="705"/>
    </location>
</feature>
<dbReference type="Pfam" id="PF00069">
    <property type="entry name" value="Pkinase"/>
    <property type="match status" value="1"/>
</dbReference>
<dbReference type="Gene3D" id="2.90.10.10">
    <property type="entry name" value="Bulb-type lectin domain"/>
    <property type="match status" value="1"/>
</dbReference>
<dbReference type="InterPro" id="IPR036426">
    <property type="entry name" value="Bulb-type_lectin_dom_sf"/>
</dbReference>
<keyword evidence="4 15" id="KW-0732">Signal</keyword>
<feature type="domain" description="Bulb-type lectin" evidence="17">
    <location>
        <begin position="24"/>
        <end position="146"/>
    </location>
</feature>
<keyword evidence="9" id="KW-0675">Receptor</keyword>
<keyword evidence="2" id="KW-0597">Phosphoprotein</keyword>
<dbReference type="PROSITE" id="PS00107">
    <property type="entry name" value="PROTEIN_KINASE_ATP"/>
    <property type="match status" value="1"/>
</dbReference>
<dbReference type="PANTHER" id="PTHR32444">
    <property type="entry name" value="BULB-TYPE LECTIN DOMAIN-CONTAINING PROTEIN"/>
    <property type="match status" value="1"/>
</dbReference>
<dbReference type="InterPro" id="IPR011009">
    <property type="entry name" value="Kinase-like_dom_sf"/>
</dbReference>
<comment type="catalytic activity">
    <reaction evidence="12 13">
        <text>L-seryl-[protein] + ATP = O-phospho-L-seryl-[protein] + ADP + H(+)</text>
        <dbReference type="Rhea" id="RHEA:17989"/>
        <dbReference type="Rhea" id="RHEA-COMP:9863"/>
        <dbReference type="Rhea" id="RHEA-COMP:11604"/>
        <dbReference type="ChEBI" id="CHEBI:15378"/>
        <dbReference type="ChEBI" id="CHEBI:29999"/>
        <dbReference type="ChEBI" id="CHEBI:30616"/>
        <dbReference type="ChEBI" id="CHEBI:83421"/>
        <dbReference type="ChEBI" id="CHEBI:456216"/>
        <dbReference type="EC" id="2.7.11.1"/>
    </reaction>
</comment>
<evidence type="ECO:0000256" key="14">
    <source>
        <dbReference type="PROSITE-ProRule" id="PRU10141"/>
    </source>
</evidence>
<dbReference type="FunFam" id="1.10.510.10:FF:001019">
    <property type="entry name" value="G-type lectin S-receptor-like serine/threonine-protein kinase B120"/>
    <property type="match status" value="1"/>
</dbReference>
<evidence type="ECO:0000256" key="15">
    <source>
        <dbReference type="SAM" id="SignalP"/>
    </source>
</evidence>
<dbReference type="InterPro" id="IPR008271">
    <property type="entry name" value="Ser/Thr_kinase_AS"/>
</dbReference>
<keyword evidence="8" id="KW-1015">Disulfide bond</keyword>
<dbReference type="PANTHER" id="PTHR32444:SF183">
    <property type="entry name" value="APPLE DOMAIN-CONTAINING PROTEIN"/>
    <property type="match status" value="1"/>
</dbReference>
<name>A0A5D2RPA5_GOSTO</name>
<evidence type="ECO:0000256" key="5">
    <source>
        <dbReference type="ARBA" id="ARBA00022741"/>
    </source>
</evidence>
<evidence type="ECO:0000256" key="4">
    <source>
        <dbReference type="ARBA" id="ARBA00022729"/>
    </source>
</evidence>
<dbReference type="GO" id="GO:0048544">
    <property type="term" value="P:recognition of pollen"/>
    <property type="evidence" value="ECO:0007669"/>
    <property type="project" value="InterPro"/>
</dbReference>
<dbReference type="InterPro" id="IPR000719">
    <property type="entry name" value="Prot_kinase_dom"/>
</dbReference>
<dbReference type="GO" id="GO:0005524">
    <property type="term" value="F:ATP binding"/>
    <property type="evidence" value="ECO:0007669"/>
    <property type="project" value="UniProtKB-UniRule"/>
</dbReference>
<keyword evidence="20" id="KW-1185">Reference proteome</keyword>
<dbReference type="PIRSF" id="PIRSF000641">
    <property type="entry name" value="SRK"/>
    <property type="match status" value="1"/>
</dbReference>
<evidence type="ECO:0000256" key="9">
    <source>
        <dbReference type="ARBA" id="ARBA00023170"/>
    </source>
</evidence>
<dbReference type="FunFam" id="3.50.4.10:FF:000002">
    <property type="entry name" value="G-type lectin S-receptor-like serine/threonine-protein kinase"/>
    <property type="match status" value="1"/>
</dbReference>
<evidence type="ECO:0000256" key="11">
    <source>
        <dbReference type="ARBA" id="ARBA00047899"/>
    </source>
</evidence>
<gene>
    <name evidence="19" type="ORF">ES332_A01G084300v1</name>
</gene>
<keyword evidence="1 13" id="KW-0723">Serine/threonine-protein kinase</keyword>
<dbReference type="PROSITE" id="PS50927">
    <property type="entry name" value="BULB_LECTIN"/>
    <property type="match status" value="1"/>
</dbReference>
<dbReference type="SMART" id="SM00108">
    <property type="entry name" value="B_lectin"/>
    <property type="match status" value="1"/>
</dbReference>
<dbReference type="InterPro" id="IPR000858">
    <property type="entry name" value="S_locus_glycoprot_dom"/>
</dbReference>
<protein>
    <recommendedName>
        <fullName evidence="13">Receptor-like serine/threonine-protein kinase</fullName>
        <ecNumber evidence="13">2.7.11.1</ecNumber>
    </recommendedName>
</protein>
<dbReference type="GO" id="GO:0106310">
    <property type="term" value="F:protein serine kinase activity"/>
    <property type="evidence" value="ECO:0007669"/>
    <property type="project" value="RHEA"/>
</dbReference>
<evidence type="ECO:0000256" key="6">
    <source>
        <dbReference type="ARBA" id="ARBA00022777"/>
    </source>
</evidence>
<dbReference type="Pfam" id="PF00954">
    <property type="entry name" value="S_locus_glycop"/>
    <property type="match status" value="1"/>
</dbReference>
<evidence type="ECO:0000259" key="18">
    <source>
        <dbReference type="PROSITE" id="PS50948"/>
    </source>
</evidence>
<dbReference type="FunFam" id="2.90.10.10:FF:000004">
    <property type="entry name" value="G-type lectin S-receptor-like serine/threonine-protein kinase"/>
    <property type="match status" value="1"/>
</dbReference>
<feature type="signal peptide" evidence="15">
    <location>
        <begin position="1"/>
        <end position="23"/>
    </location>
</feature>
<organism evidence="19 20">
    <name type="scientific">Gossypium tomentosum</name>
    <name type="common">Hawaiian cotton</name>
    <name type="synonym">Gossypium sandvicense</name>
    <dbReference type="NCBI Taxonomy" id="34277"/>
    <lineage>
        <taxon>Eukaryota</taxon>
        <taxon>Viridiplantae</taxon>
        <taxon>Streptophyta</taxon>
        <taxon>Embryophyta</taxon>
        <taxon>Tracheophyta</taxon>
        <taxon>Spermatophyta</taxon>
        <taxon>Magnoliopsida</taxon>
        <taxon>eudicotyledons</taxon>
        <taxon>Gunneridae</taxon>
        <taxon>Pentapetalae</taxon>
        <taxon>rosids</taxon>
        <taxon>malvids</taxon>
        <taxon>Malvales</taxon>
        <taxon>Malvaceae</taxon>
        <taxon>Malvoideae</taxon>
        <taxon>Gossypium</taxon>
    </lineage>
</organism>
<keyword evidence="7 13" id="KW-0067">ATP-binding</keyword>
<dbReference type="SMART" id="SM00473">
    <property type="entry name" value="PAN_AP"/>
    <property type="match status" value="1"/>
</dbReference>
<comment type="catalytic activity">
    <reaction evidence="11 13">
        <text>L-threonyl-[protein] + ATP = O-phospho-L-threonyl-[protein] + ADP + H(+)</text>
        <dbReference type="Rhea" id="RHEA:46608"/>
        <dbReference type="Rhea" id="RHEA-COMP:11060"/>
        <dbReference type="Rhea" id="RHEA-COMP:11605"/>
        <dbReference type="ChEBI" id="CHEBI:15378"/>
        <dbReference type="ChEBI" id="CHEBI:30013"/>
        <dbReference type="ChEBI" id="CHEBI:30616"/>
        <dbReference type="ChEBI" id="CHEBI:61977"/>
        <dbReference type="ChEBI" id="CHEBI:456216"/>
        <dbReference type="EC" id="2.7.11.1"/>
    </reaction>
</comment>
<keyword evidence="5 13" id="KW-0547">Nucleotide-binding</keyword>
<reference evidence="19 20" key="1">
    <citation type="submission" date="2019-07" db="EMBL/GenBank/DDBJ databases">
        <title>WGS assembly of Gossypium tomentosum.</title>
        <authorList>
            <person name="Chen Z.J."/>
            <person name="Sreedasyam A."/>
            <person name="Ando A."/>
            <person name="Song Q."/>
            <person name="De L."/>
            <person name="Hulse-Kemp A."/>
            <person name="Ding M."/>
            <person name="Ye W."/>
            <person name="Kirkbride R."/>
            <person name="Jenkins J."/>
            <person name="Plott C."/>
            <person name="Lovell J."/>
            <person name="Lin Y.-M."/>
            <person name="Vaughn R."/>
            <person name="Liu B."/>
            <person name="Li W."/>
            <person name="Simpson S."/>
            <person name="Scheffler B."/>
            <person name="Saski C."/>
            <person name="Grover C."/>
            <person name="Hu G."/>
            <person name="Conover J."/>
            <person name="Carlson J."/>
            <person name="Shu S."/>
            <person name="Boston L."/>
            <person name="Williams M."/>
            <person name="Peterson D."/>
            <person name="Mcgee K."/>
            <person name="Jones D."/>
            <person name="Wendel J."/>
            <person name="Stelly D."/>
            <person name="Grimwood J."/>
            <person name="Schmutz J."/>
        </authorList>
    </citation>
    <scope>NUCLEOTIDE SEQUENCE [LARGE SCALE GENOMIC DNA]</scope>
    <source>
        <strain evidence="19">7179.01</strain>
    </source>
</reference>
<dbReference type="PROSITE" id="PS50011">
    <property type="entry name" value="PROTEIN_KINASE_DOM"/>
    <property type="match status" value="1"/>
</dbReference>
<evidence type="ECO:0000259" key="16">
    <source>
        <dbReference type="PROSITE" id="PS50011"/>
    </source>
</evidence>
<evidence type="ECO:0000256" key="2">
    <source>
        <dbReference type="ARBA" id="ARBA00022553"/>
    </source>
</evidence>
<dbReference type="GO" id="GO:0004674">
    <property type="term" value="F:protein serine/threonine kinase activity"/>
    <property type="evidence" value="ECO:0007669"/>
    <property type="project" value="UniProtKB-KW"/>
</dbReference>
<dbReference type="EC" id="2.7.11.1" evidence="13"/>
<feature type="domain" description="Apple" evidence="18">
    <location>
        <begin position="342"/>
        <end position="423"/>
    </location>
</feature>
<proteinExistence type="inferred from homology"/>
<dbReference type="InterPro" id="IPR024171">
    <property type="entry name" value="SRK-like_kinase"/>
</dbReference>
<dbReference type="Gene3D" id="1.10.510.10">
    <property type="entry name" value="Transferase(Phosphotransferase) domain 1"/>
    <property type="match status" value="2"/>
</dbReference>
<dbReference type="FunFam" id="3.30.200.20:FF:000195">
    <property type="entry name" value="G-type lectin S-receptor-like serine/threonine-protein kinase"/>
    <property type="match status" value="1"/>
</dbReference>
<sequence>MEEAFLMVLFMCLLLLFTTRTLALNTITPGQSIKDGETLLSAGGNFELGFFSPGNSKSRYMGIWYKKVSTGTVVWVANRETSVSDASGVLSINDNGILSIMNGTKGIVWFSNTSRNAAEEPIAQLLDSGNFVVKGRNDNDPTKFLWQSFDYPCDTFLPGMKLGINFVTGFDRHISSWKSVEDPATGLYSFRIEPQGLPQLVLKKGPEVLFNAGSWNGFYFTGRSLPKDYTVYSYEFVLNKDKVYYKFRPRNKSIFSMYLVNPSGLVQRSVWNDRKNDWEVFSSTQSDQCYIYAYCGPYSSCSIDKSPSCKCLEGFMRRLASPGDLGSVDWSKGCTRRTPLACDGRDSFLKQTRLKIPDTSKSWSDISINLKGCEELCLKNCSCTAYANLDIREGGRGCLLWFGDLIDIIEFSEGGQNLYIRLATSDLSEEDLELPVFDFATIATVTNNFSSDNKLGQGGFGLVYKSTLIEGQEIAVKRLSKNSGQGIEEFKNEVTLIAKLQHRNLVKLFGCCIRKAERMLIYEYMPNKSLDYFIFDQTRRKLLDWRIRMHIVDGIARGVLYLHHDSRLKIIHRDLKASNILLDNDMNPKISDFGLARKFGVDQIQAKTKRVVGTYFGVLVLEILSGKKNRGFSHPDHDHNLLGHAWRLWTEKRPLELIDKALGDSYNATQVLRCINVALLCVQQSPSDRPNMSLVLLMLCGESILPQPKQPGFFIQRNLPMADSISLENEMYLIYESLLSMDCNATEGHDADQQLQQTSIQAGPEVA</sequence>
<dbReference type="PROSITE" id="PS00108">
    <property type="entry name" value="PROTEIN_KINASE_ST"/>
    <property type="match status" value="1"/>
</dbReference>
<dbReference type="PROSITE" id="PS50948">
    <property type="entry name" value="PAN"/>
    <property type="match status" value="1"/>
</dbReference>
<evidence type="ECO:0000313" key="19">
    <source>
        <dbReference type="EMBL" id="TYI42242.1"/>
    </source>
</evidence>
<evidence type="ECO:0000256" key="10">
    <source>
        <dbReference type="ARBA" id="ARBA00023180"/>
    </source>
</evidence>
<evidence type="ECO:0000256" key="12">
    <source>
        <dbReference type="ARBA" id="ARBA00048679"/>
    </source>
</evidence>
<evidence type="ECO:0000256" key="3">
    <source>
        <dbReference type="ARBA" id="ARBA00022679"/>
    </source>
</evidence>
<accession>A0A5D2RPA5</accession>
<evidence type="ECO:0000256" key="8">
    <source>
        <dbReference type="ARBA" id="ARBA00023157"/>
    </source>
</evidence>
<feature type="chain" id="PRO_5022744511" description="Receptor-like serine/threonine-protein kinase" evidence="15">
    <location>
        <begin position="24"/>
        <end position="767"/>
    </location>
</feature>
<keyword evidence="3 13" id="KW-0808">Transferase</keyword>
<dbReference type="InterPro" id="IPR017441">
    <property type="entry name" value="Protein_kinase_ATP_BS"/>
</dbReference>
<dbReference type="InterPro" id="IPR001480">
    <property type="entry name" value="Bulb-type_lectin_dom"/>
</dbReference>
<keyword evidence="6 13" id="KW-0418">Kinase</keyword>
<dbReference type="Pfam" id="PF08276">
    <property type="entry name" value="PAN_2"/>
    <property type="match status" value="1"/>
</dbReference>
<evidence type="ECO:0000313" key="20">
    <source>
        <dbReference type="Proteomes" id="UP000322667"/>
    </source>
</evidence>
<dbReference type="SUPFAM" id="SSF56112">
    <property type="entry name" value="Protein kinase-like (PK-like)"/>
    <property type="match status" value="1"/>
</dbReference>
<dbReference type="SMART" id="SM00220">
    <property type="entry name" value="S_TKc"/>
    <property type="match status" value="1"/>
</dbReference>
<dbReference type="InterPro" id="IPR003609">
    <property type="entry name" value="Pan_app"/>
</dbReference>
<evidence type="ECO:0000256" key="1">
    <source>
        <dbReference type="ARBA" id="ARBA00022527"/>
    </source>
</evidence>
<dbReference type="CDD" id="cd01098">
    <property type="entry name" value="PAN_AP_plant"/>
    <property type="match status" value="1"/>
</dbReference>
<comment type="similarity">
    <text evidence="13">Belongs to the protein kinase superfamily. Ser/Thr protein kinase family.</text>
</comment>
<dbReference type="AlphaFoldDB" id="A0A5D2RPA5"/>
<dbReference type="CDD" id="cd00028">
    <property type="entry name" value="B_lectin"/>
    <property type="match status" value="1"/>
</dbReference>
<evidence type="ECO:0000259" key="17">
    <source>
        <dbReference type="PROSITE" id="PS50927"/>
    </source>
</evidence>
<evidence type="ECO:0000256" key="13">
    <source>
        <dbReference type="PIRNR" id="PIRNR000641"/>
    </source>
</evidence>
<evidence type="ECO:0000256" key="7">
    <source>
        <dbReference type="ARBA" id="ARBA00022840"/>
    </source>
</evidence>
<dbReference type="SUPFAM" id="SSF51110">
    <property type="entry name" value="alpha-D-mannose-specific plant lectins"/>
    <property type="match status" value="1"/>
</dbReference>
<dbReference type="Gene3D" id="3.30.200.20">
    <property type="entry name" value="Phosphorylase Kinase, domain 1"/>
    <property type="match status" value="1"/>
</dbReference>
<dbReference type="Proteomes" id="UP000322667">
    <property type="component" value="Chromosome A01"/>
</dbReference>
<dbReference type="EMBL" id="CM017610">
    <property type="protein sequence ID" value="TYI42242.1"/>
    <property type="molecule type" value="Genomic_DNA"/>
</dbReference>
<keyword evidence="10" id="KW-0325">Glycoprotein</keyword>